<dbReference type="InterPro" id="IPR029058">
    <property type="entry name" value="AB_hydrolase_fold"/>
</dbReference>
<organism evidence="2 3">
    <name type="scientific">Pseudogracilibacillus auburnensis</name>
    <dbReference type="NCBI Taxonomy" id="1494959"/>
    <lineage>
        <taxon>Bacteria</taxon>
        <taxon>Bacillati</taxon>
        <taxon>Bacillota</taxon>
        <taxon>Bacilli</taxon>
        <taxon>Bacillales</taxon>
        <taxon>Bacillaceae</taxon>
        <taxon>Pseudogracilibacillus</taxon>
    </lineage>
</organism>
<dbReference type="OrthoDB" id="31158at2"/>
<name>A0A2V3W4T0_9BACI</name>
<dbReference type="EMBL" id="QJJQ01000002">
    <property type="protein sequence ID" value="PXW89307.1"/>
    <property type="molecule type" value="Genomic_DNA"/>
</dbReference>
<feature type="domain" description="Peptidase S9 prolyl oligopeptidase catalytic" evidence="1">
    <location>
        <begin position="92"/>
        <end position="238"/>
    </location>
</feature>
<dbReference type="Pfam" id="PF00326">
    <property type="entry name" value="Peptidase_S9"/>
    <property type="match status" value="1"/>
</dbReference>
<evidence type="ECO:0000313" key="2">
    <source>
        <dbReference type="EMBL" id="PXW89307.1"/>
    </source>
</evidence>
<dbReference type="PANTHER" id="PTHR47381:SF3">
    <property type="entry name" value="ALPHA_BETA-HYDROLASES SUPERFAMILY PROTEIN"/>
    <property type="match status" value="1"/>
</dbReference>
<dbReference type="PANTHER" id="PTHR47381">
    <property type="entry name" value="ALPHA/BETA-HYDROLASES SUPERFAMILY PROTEIN"/>
    <property type="match status" value="1"/>
</dbReference>
<reference evidence="2 3" key="1">
    <citation type="submission" date="2018-05" db="EMBL/GenBank/DDBJ databases">
        <title>Genomic Encyclopedia of Type Strains, Phase IV (KMG-IV): sequencing the most valuable type-strain genomes for metagenomic binning, comparative biology and taxonomic classification.</title>
        <authorList>
            <person name="Goeker M."/>
        </authorList>
    </citation>
    <scope>NUCLEOTIDE SEQUENCE [LARGE SCALE GENOMIC DNA]</scope>
    <source>
        <strain evidence="2 3">DSM 28556</strain>
    </source>
</reference>
<sequence>MIQIDKKSVGEISILNVVQTEKINEKLPTVIYYHGFNGEKESSLTLAYKIAKKGFRVILPDSILHGERGNGTSQNERDLAFWNIVMQNISELQLIKDYLEREGLTIPDRIGIGGTSMGGITTYGALKKYRWIKAATVLMGTPQMTAYASILLERYNRLNERKITEEEAKQTLTKLEPYDLSFDSEKLESRPLLIWHGEKDAIVPLKHSETFYNKIENEYEDKEKLKLIIEKDRIHNITRLSMEGTADWFNQHL</sequence>
<dbReference type="SUPFAM" id="SSF53474">
    <property type="entry name" value="alpha/beta-Hydrolases"/>
    <property type="match status" value="1"/>
</dbReference>
<evidence type="ECO:0000313" key="3">
    <source>
        <dbReference type="Proteomes" id="UP000247978"/>
    </source>
</evidence>
<evidence type="ECO:0000259" key="1">
    <source>
        <dbReference type="Pfam" id="PF00326"/>
    </source>
</evidence>
<dbReference type="RefSeq" id="WP_158525484.1">
    <property type="nucleotide sequence ID" value="NZ_JADIJL010000013.1"/>
</dbReference>
<dbReference type="InterPro" id="IPR001375">
    <property type="entry name" value="Peptidase_S9_cat"/>
</dbReference>
<gene>
    <name evidence="2" type="ORF">DFR56_10283</name>
</gene>
<dbReference type="GO" id="GO:0008236">
    <property type="term" value="F:serine-type peptidase activity"/>
    <property type="evidence" value="ECO:0007669"/>
    <property type="project" value="InterPro"/>
</dbReference>
<proteinExistence type="predicted"/>
<dbReference type="Proteomes" id="UP000247978">
    <property type="component" value="Unassembled WGS sequence"/>
</dbReference>
<dbReference type="AlphaFoldDB" id="A0A2V3W4T0"/>
<dbReference type="GO" id="GO:0006508">
    <property type="term" value="P:proteolysis"/>
    <property type="evidence" value="ECO:0007669"/>
    <property type="project" value="InterPro"/>
</dbReference>
<comment type="caution">
    <text evidence="2">The sequence shown here is derived from an EMBL/GenBank/DDBJ whole genome shotgun (WGS) entry which is preliminary data.</text>
</comment>
<accession>A0A2V3W4T0</accession>
<keyword evidence="3" id="KW-1185">Reference proteome</keyword>
<dbReference type="Gene3D" id="3.40.50.1820">
    <property type="entry name" value="alpha/beta hydrolase"/>
    <property type="match status" value="1"/>
</dbReference>
<protein>
    <recommendedName>
        <fullName evidence="1">Peptidase S9 prolyl oligopeptidase catalytic domain-containing protein</fullName>
    </recommendedName>
</protein>